<dbReference type="PANTHER" id="PTHR24113:SF12">
    <property type="entry name" value="RAN GTPASE-ACTIVATING PROTEIN 1"/>
    <property type="match status" value="1"/>
</dbReference>
<dbReference type="PANTHER" id="PTHR24113">
    <property type="entry name" value="RAN GTPASE-ACTIVATING PROTEIN 1"/>
    <property type="match status" value="1"/>
</dbReference>
<reference evidence="4 5" key="1">
    <citation type="submission" date="2024-10" db="EMBL/GenBank/DDBJ databases">
        <title>Updated reference genomes for cyclostephanoid diatoms.</title>
        <authorList>
            <person name="Roberts W.R."/>
            <person name="Alverson A.J."/>
        </authorList>
    </citation>
    <scope>NUCLEOTIDE SEQUENCE [LARGE SCALE GENOMIC DNA]</scope>
    <source>
        <strain evidence="4 5">AJA232-27</strain>
    </source>
</reference>
<evidence type="ECO:0000256" key="3">
    <source>
        <dbReference type="ARBA" id="ARBA00022737"/>
    </source>
</evidence>
<evidence type="ECO:0000313" key="5">
    <source>
        <dbReference type="Proteomes" id="UP001530293"/>
    </source>
</evidence>
<keyword evidence="1" id="KW-0343">GTPase activation</keyword>
<dbReference type="InterPro" id="IPR032675">
    <property type="entry name" value="LRR_dom_sf"/>
</dbReference>
<accession>A0ABD3N5L9</accession>
<dbReference type="SUPFAM" id="SSF52047">
    <property type="entry name" value="RNI-like"/>
    <property type="match status" value="2"/>
</dbReference>
<dbReference type="InterPro" id="IPR001611">
    <property type="entry name" value="Leu-rich_rpt"/>
</dbReference>
<dbReference type="GO" id="GO:0005096">
    <property type="term" value="F:GTPase activator activity"/>
    <property type="evidence" value="ECO:0007669"/>
    <property type="project" value="UniProtKB-KW"/>
</dbReference>
<keyword evidence="5" id="KW-1185">Reference proteome</keyword>
<dbReference type="Proteomes" id="UP001530293">
    <property type="component" value="Unassembled WGS sequence"/>
</dbReference>
<proteinExistence type="predicted"/>
<dbReference type="Pfam" id="PF13516">
    <property type="entry name" value="LRR_6"/>
    <property type="match status" value="3"/>
</dbReference>
<dbReference type="EMBL" id="JALLBG020000024">
    <property type="protein sequence ID" value="KAL3771393.1"/>
    <property type="molecule type" value="Genomic_DNA"/>
</dbReference>
<evidence type="ECO:0000256" key="1">
    <source>
        <dbReference type="ARBA" id="ARBA00022468"/>
    </source>
</evidence>
<dbReference type="Gene3D" id="3.80.10.10">
    <property type="entry name" value="Ribonuclease Inhibitor"/>
    <property type="match status" value="3"/>
</dbReference>
<protein>
    <submittedName>
        <fullName evidence="4">Uncharacterized protein</fullName>
    </submittedName>
</protein>
<evidence type="ECO:0000313" key="4">
    <source>
        <dbReference type="EMBL" id="KAL3771393.1"/>
    </source>
</evidence>
<dbReference type="InterPro" id="IPR027038">
    <property type="entry name" value="RanGap"/>
</dbReference>
<evidence type="ECO:0000256" key="2">
    <source>
        <dbReference type="ARBA" id="ARBA00022614"/>
    </source>
</evidence>
<name>A0ABD3N5L9_9STRA</name>
<sequence length="673" mass="75154">MSLHSSENARHPAGYQAPDVQCKELTIYRSHRLLANDPVVRGLFEHQYDIDAYDDEDRETIRRAFSSSTHLRMLKFERSEEVPDHGIEVRRMLTWIAENRSIEHLILSSNGYCEDCFHTVDESDVFEVLAPFFENNFNLRCIEIDDFCRSCSIPYLIAVLPKMDQLERLDIRHCEIGDEMAACLVAALNSAPSLVELGLSDNGIGMWCCKAFGILLTNTEFKIHLLDLGGNGLDDKCIEILANALIQNSTIRVLHLHFSHLVTSLGWSKFSAYLSNSKCSLHKLVLSSNDVAHQKTSSLVNSLALNNTLKCLDFQLRSDGDQCIAWHSISPCFRSPNSALERLDIELVGIDDEGAPAIALLLAENTSLKALDISGNSSITSAGWIKCFQLLINSGSASNVESLSLCTTNIDNEGATLLANWLAAHTSLKELDLSDIRTVTASGWVECFRALADSQIALEKLNVMDTHIDDEGVAILIGWLATTGKLISLNLRHTRVTSNSLPSIADVLLQTTLFSNLKVLKMDIHDDDFLCGFATALAQNTSLEVANVYFPDSLHETWRCWRAIENALCDHKSIDTIYYSNHTLHTFSETWMMGDTLCHLFETNSNKNKAEVVRTKILEFYFSDVANIRPAMDGVAMSVLPTAIAWIAIDRLGFSTLYYLLHDMPSRFVCNMP</sequence>
<comment type="caution">
    <text evidence="4">The sequence shown here is derived from an EMBL/GenBank/DDBJ whole genome shotgun (WGS) entry which is preliminary data.</text>
</comment>
<dbReference type="AlphaFoldDB" id="A0ABD3N5L9"/>
<dbReference type="SMART" id="SM00368">
    <property type="entry name" value="LRR_RI"/>
    <property type="match status" value="6"/>
</dbReference>
<organism evidence="4 5">
    <name type="scientific">Discostella pseudostelligera</name>
    <dbReference type="NCBI Taxonomy" id="259834"/>
    <lineage>
        <taxon>Eukaryota</taxon>
        <taxon>Sar</taxon>
        <taxon>Stramenopiles</taxon>
        <taxon>Ochrophyta</taxon>
        <taxon>Bacillariophyta</taxon>
        <taxon>Coscinodiscophyceae</taxon>
        <taxon>Thalassiosirophycidae</taxon>
        <taxon>Stephanodiscales</taxon>
        <taxon>Stephanodiscaceae</taxon>
        <taxon>Discostella</taxon>
    </lineage>
</organism>
<keyword evidence="2" id="KW-0433">Leucine-rich repeat</keyword>
<gene>
    <name evidence="4" type="ORF">ACHAWU_004666</name>
</gene>
<keyword evidence="3" id="KW-0677">Repeat</keyword>